<dbReference type="PANTHER" id="PTHR11941:SF27">
    <property type="entry name" value="ETHYLMALONYL-COA DECARBOXYLASE"/>
    <property type="match status" value="1"/>
</dbReference>
<dbReference type="CDD" id="cd06558">
    <property type="entry name" value="crotonase-like"/>
    <property type="match status" value="1"/>
</dbReference>
<dbReference type="OrthoDB" id="448450at2759"/>
<dbReference type="Pfam" id="PF00378">
    <property type="entry name" value="ECH_1"/>
    <property type="match status" value="1"/>
</dbReference>
<feature type="chain" id="PRO_5013399176" evidence="2">
    <location>
        <begin position="20"/>
        <end position="251"/>
    </location>
</feature>
<keyword evidence="2" id="KW-0732">Signal</keyword>
<dbReference type="SUPFAM" id="SSF52096">
    <property type="entry name" value="ClpP/crotonase"/>
    <property type="match status" value="1"/>
</dbReference>
<comment type="caution">
    <text evidence="3">The sequence shown here is derived from an EMBL/GenBank/DDBJ whole genome shotgun (WGS) entry which is preliminary data.</text>
</comment>
<dbReference type="STRING" id="2018661.A0A2A2JPS1"/>
<evidence type="ECO:0000256" key="2">
    <source>
        <dbReference type="SAM" id="SignalP"/>
    </source>
</evidence>
<dbReference type="GO" id="GO:0016829">
    <property type="term" value="F:lyase activity"/>
    <property type="evidence" value="ECO:0007669"/>
    <property type="project" value="UniProtKB-KW"/>
</dbReference>
<dbReference type="GO" id="GO:0006635">
    <property type="term" value="P:fatty acid beta-oxidation"/>
    <property type="evidence" value="ECO:0007669"/>
    <property type="project" value="TreeGrafter"/>
</dbReference>
<feature type="signal peptide" evidence="2">
    <location>
        <begin position="1"/>
        <end position="19"/>
    </location>
</feature>
<name>A0A2A2JPS1_9BILA</name>
<dbReference type="InterPro" id="IPR029045">
    <property type="entry name" value="ClpP/crotonase-like_dom_sf"/>
</dbReference>
<sequence length="251" mass="28189">MKFLFIWLILVLSTYSTDQTTTSDPEEEEEDLDCGLDFQLGSTSDGPICYGLIQSTKPEFERILEKWTGGEVRLEEKQNGDLVEIIMSRQEKESQPDEIYGHCRITRGNCLGGSTELSNACDIRVAHRKSKFGFWQGKLGLVPVWGGASYLVQTVGRSNALMLMATTTTLSCEEAHRIGYVNRIFDTDDEAKEIIDSFLKNGVQVAQNQKMMVNALHRGREGETDVVGKVWSSPIHKEMFGKQLDAVVKKK</sequence>
<dbReference type="AlphaFoldDB" id="A0A2A2JPS1"/>
<evidence type="ECO:0000256" key="1">
    <source>
        <dbReference type="ARBA" id="ARBA00023239"/>
    </source>
</evidence>
<evidence type="ECO:0000313" key="4">
    <source>
        <dbReference type="Proteomes" id="UP000218231"/>
    </source>
</evidence>
<dbReference type="PANTHER" id="PTHR11941">
    <property type="entry name" value="ENOYL-COA HYDRATASE-RELATED"/>
    <property type="match status" value="1"/>
</dbReference>
<keyword evidence="4" id="KW-1185">Reference proteome</keyword>
<dbReference type="InterPro" id="IPR001753">
    <property type="entry name" value="Enoyl-CoA_hydra/iso"/>
</dbReference>
<reference evidence="3 4" key="1">
    <citation type="journal article" date="2017" name="Curr. Biol.">
        <title>Genome architecture and evolution of a unichromosomal asexual nematode.</title>
        <authorList>
            <person name="Fradin H."/>
            <person name="Zegar C."/>
            <person name="Gutwein M."/>
            <person name="Lucas J."/>
            <person name="Kovtun M."/>
            <person name="Corcoran D."/>
            <person name="Baugh L.R."/>
            <person name="Kiontke K."/>
            <person name="Gunsalus K."/>
            <person name="Fitch D.H."/>
            <person name="Piano F."/>
        </authorList>
    </citation>
    <scope>NUCLEOTIDE SEQUENCE [LARGE SCALE GENOMIC DNA]</scope>
    <source>
        <strain evidence="3">PF1309</strain>
    </source>
</reference>
<dbReference type="Gene3D" id="3.90.226.10">
    <property type="entry name" value="2-enoyl-CoA Hydratase, Chain A, domain 1"/>
    <property type="match status" value="1"/>
</dbReference>
<keyword evidence="1" id="KW-0456">Lyase</keyword>
<dbReference type="GO" id="GO:0005829">
    <property type="term" value="C:cytosol"/>
    <property type="evidence" value="ECO:0007669"/>
    <property type="project" value="TreeGrafter"/>
</dbReference>
<gene>
    <name evidence="3" type="ORF">WR25_11551</name>
</gene>
<organism evidence="3 4">
    <name type="scientific">Diploscapter pachys</name>
    <dbReference type="NCBI Taxonomy" id="2018661"/>
    <lineage>
        <taxon>Eukaryota</taxon>
        <taxon>Metazoa</taxon>
        <taxon>Ecdysozoa</taxon>
        <taxon>Nematoda</taxon>
        <taxon>Chromadorea</taxon>
        <taxon>Rhabditida</taxon>
        <taxon>Rhabditina</taxon>
        <taxon>Rhabditomorpha</taxon>
        <taxon>Rhabditoidea</taxon>
        <taxon>Rhabditidae</taxon>
        <taxon>Diploscapter</taxon>
    </lineage>
</organism>
<dbReference type="EMBL" id="LIAE01010296">
    <property type="protein sequence ID" value="PAV63718.1"/>
    <property type="molecule type" value="Genomic_DNA"/>
</dbReference>
<protein>
    <submittedName>
        <fullName evidence="3">Uncharacterized protein</fullName>
    </submittedName>
</protein>
<dbReference type="Proteomes" id="UP000218231">
    <property type="component" value="Unassembled WGS sequence"/>
</dbReference>
<evidence type="ECO:0000313" key="3">
    <source>
        <dbReference type="EMBL" id="PAV63718.1"/>
    </source>
</evidence>
<accession>A0A2A2JPS1</accession>
<proteinExistence type="predicted"/>